<comment type="similarity">
    <text evidence="1">Belongs to the SH3BP5 family.</text>
</comment>
<feature type="compositionally biased region" description="Polar residues" evidence="4">
    <location>
        <begin position="376"/>
        <end position="399"/>
    </location>
</feature>
<feature type="compositionally biased region" description="Low complexity" evidence="4">
    <location>
        <begin position="293"/>
        <end position="319"/>
    </location>
</feature>
<evidence type="ECO:0000256" key="4">
    <source>
        <dbReference type="SAM" id="MobiDB-lite"/>
    </source>
</evidence>
<feature type="coiled-coil region" evidence="3">
    <location>
        <begin position="23"/>
        <end position="57"/>
    </location>
</feature>
<organism evidence="5">
    <name type="scientific">Cacopsylla melanoneura</name>
    <dbReference type="NCBI Taxonomy" id="428564"/>
    <lineage>
        <taxon>Eukaryota</taxon>
        <taxon>Metazoa</taxon>
        <taxon>Ecdysozoa</taxon>
        <taxon>Arthropoda</taxon>
        <taxon>Hexapoda</taxon>
        <taxon>Insecta</taxon>
        <taxon>Pterygota</taxon>
        <taxon>Neoptera</taxon>
        <taxon>Paraneoptera</taxon>
        <taxon>Hemiptera</taxon>
        <taxon>Sternorrhyncha</taxon>
        <taxon>Psylloidea</taxon>
        <taxon>Psyllidae</taxon>
        <taxon>Psyllinae</taxon>
        <taxon>Cacopsylla</taxon>
    </lineage>
</organism>
<evidence type="ECO:0000256" key="1">
    <source>
        <dbReference type="ARBA" id="ARBA00007796"/>
    </source>
</evidence>
<feature type="compositionally biased region" description="Low complexity" evidence="4">
    <location>
        <begin position="604"/>
        <end position="615"/>
    </location>
</feature>
<feature type="region of interest" description="Disordered" evidence="4">
    <location>
        <begin position="374"/>
        <end position="432"/>
    </location>
</feature>
<feature type="compositionally biased region" description="Polar residues" evidence="4">
    <location>
        <begin position="506"/>
        <end position="530"/>
    </location>
</feature>
<dbReference type="GO" id="GO:0035556">
    <property type="term" value="P:intracellular signal transduction"/>
    <property type="evidence" value="ECO:0007669"/>
    <property type="project" value="InterPro"/>
</dbReference>
<reference evidence="5" key="1">
    <citation type="submission" date="2021-05" db="EMBL/GenBank/DDBJ databases">
        <authorList>
            <person name="Alioto T."/>
            <person name="Alioto T."/>
            <person name="Gomez Garrido J."/>
        </authorList>
    </citation>
    <scope>NUCLEOTIDE SEQUENCE</scope>
</reference>
<feature type="region of interest" description="Disordered" evidence="4">
    <location>
        <begin position="486"/>
        <end position="530"/>
    </location>
</feature>
<feature type="region of interest" description="Disordered" evidence="4">
    <location>
        <begin position="238"/>
        <end position="258"/>
    </location>
</feature>
<feature type="region of interest" description="Disordered" evidence="4">
    <location>
        <begin position="572"/>
        <end position="619"/>
    </location>
</feature>
<dbReference type="Pfam" id="PF05276">
    <property type="entry name" value="SH3BP5"/>
    <property type="match status" value="1"/>
</dbReference>
<feature type="compositionally biased region" description="Acidic residues" evidence="4">
    <location>
        <begin position="1"/>
        <end position="17"/>
    </location>
</feature>
<dbReference type="InterPro" id="IPR007940">
    <property type="entry name" value="SH3BP5"/>
</dbReference>
<protein>
    <submittedName>
        <fullName evidence="5">SH3 domain-binding protein 5 homolog</fullName>
    </submittedName>
</protein>
<feature type="region of interest" description="Disordered" evidence="4">
    <location>
        <begin position="1"/>
        <end position="21"/>
    </location>
</feature>
<proteinExistence type="inferred from homology"/>
<feature type="compositionally biased region" description="Low complexity" evidence="4">
    <location>
        <begin position="400"/>
        <end position="432"/>
    </location>
</feature>
<dbReference type="GO" id="GO:0004860">
    <property type="term" value="F:protein kinase inhibitor activity"/>
    <property type="evidence" value="ECO:0007669"/>
    <property type="project" value="TreeGrafter"/>
</dbReference>
<name>A0A8D9EFJ3_9HEMI</name>
<evidence type="ECO:0000256" key="3">
    <source>
        <dbReference type="SAM" id="Coils"/>
    </source>
</evidence>
<sequence length="674" mass="73741">MSEDVMEPYNEEEEPISDPDPRIQIELEMLNTATDDINKLEMELDESNTTFRMLMNESTRRLKILNRKLGSCIERARPYHEALEVAKQAQQECQKAAVKFQRANEIHQAAKETVALAEARFLSKQHEWKFDSAWQDMLNNAIIKVTDAENAKSESGREHQKKATLFHAAETKVQLLEQRLKRNIVKSRPYFEEKALCEGQLNTQKARVLQLRELVKAAKANYAASLRRLEDISEEIHTRRRRESMCDSPPGPREPGVGAELSCLPPLELPSPPEDTHSYLDVDFDLDKCDVRSLGGSSSVTNSSRMSYDSGDESSSSGMNQEDLEKLRLRVRELATSPGTEGWENELNSTVNKMDSIMLRQECDEELRKQTEALKQMSNSPTSPTPRQKSGAESFQVLQTSPSSPVTSFVTQYASSSSHHSPVSSPVKQSVSSPVKHIANGVLLSPTRQTSSLTKQFLPNGNTGYSSGVSANGSWGNTSSSCDVGVNGPWGNTSSSSGVSSVNDPWGSSSSKVSVNGPWENSSDSGFHSVSGPLENSSYSGFHSVNGPLTNTGSNSGASSVSKTLGKIYSGVRNSGHLPGGEGNGSSGGGESISNTLYNRLPQSHSSNSYSNVSSDTNRNISSSTITKLVSNVSSKLHQTLDHPLRRSSDSSPVHTISSIHNIWITIYNVCQFN</sequence>
<evidence type="ECO:0000256" key="2">
    <source>
        <dbReference type="ARBA" id="ARBA00023054"/>
    </source>
</evidence>
<evidence type="ECO:0000313" key="5">
    <source>
        <dbReference type="EMBL" id="CAG6752128.1"/>
    </source>
</evidence>
<dbReference type="EMBL" id="HBUF01532216">
    <property type="protein sequence ID" value="CAG6752128.1"/>
    <property type="molecule type" value="Transcribed_RNA"/>
</dbReference>
<keyword evidence="2 3" id="KW-0175">Coiled coil</keyword>
<feature type="coiled-coil region" evidence="3">
    <location>
        <begin position="201"/>
        <end position="235"/>
    </location>
</feature>
<dbReference type="AlphaFoldDB" id="A0A8D9EFJ3"/>
<feature type="region of interest" description="Disordered" evidence="4">
    <location>
        <begin position="293"/>
        <end position="322"/>
    </location>
</feature>
<dbReference type="PANTHER" id="PTHR19423">
    <property type="entry name" value="SH3 DOMAIN-BINDING PROTEIN 5"/>
    <property type="match status" value="1"/>
</dbReference>
<dbReference type="GO" id="GO:0005737">
    <property type="term" value="C:cytoplasm"/>
    <property type="evidence" value="ECO:0007669"/>
    <property type="project" value="TreeGrafter"/>
</dbReference>
<feature type="compositionally biased region" description="Gly residues" evidence="4">
    <location>
        <begin position="578"/>
        <end position="591"/>
    </location>
</feature>
<accession>A0A8D9EFJ3</accession>
<dbReference type="PANTHER" id="PTHR19423:SF1">
    <property type="entry name" value="SH3 DOMAIN-BINDING PROTEIN 5"/>
    <property type="match status" value="1"/>
</dbReference>